<keyword evidence="2" id="KW-1185">Reference proteome</keyword>
<dbReference type="EMBL" id="OU895877">
    <property type="protein sequence ID" value="CAG9797363.1"/>
    <property type="molecule type" value="Genomic_DNA"/>
</dbReference>
<name>A0A9N9RJE3_9DIPT</name>
<dbReference type="Proteomes" id="UP001153620">
    <property type="component" value="Chromosome 1"/>
</dbReference>
<accession>A0A9N9RJE3</accession>
<evidence type="ECO:0000313" key="1">
    <source>
        <dbReference type="EMBL" id="CAG9797363.1"/>
    </source>
</evidence>
<reference evidence="1" key="1">
    <citation type="submission" date="2022-01" db="EMBL/GenBank/DDBJ databases">
        <authorList>
            <person name="King R."/>
        </authorList>
    </citation>
    <scope>NUCLEOTIDE SEQUENCE</scope>
</reference>
<dbReference type="AlphaFoldDB" id="A0A9N9RJE3"/>
<proteinExistence type="predicted"/>
<reference evidence="1" key="2">
    <citation type="submission" date="2022-10" db="EMBL/GenBank/DDBJ databases">
        <authorList>
            <consortium name="ENA_rothamsted_submissions"/>
            <consortium name="culmorum"/>
            <person name="King R."/>
        </authorList>
    </citation>
    <scope>NUCLEOTIDE SEQUENCE</scope>
</reference>
<sequence>MQNKKMKKIANLIKKIPSCTSVVTQKSGDSYRKFLVWMTSQHHGSLT</sequence>
<gene>
    <name evidence="1" type="ORF">CHIRRI_LOCUS362</name>
</gene>
<organism evidence="1 2">
    <name type="scientific">Chironomus riparius</name>
    <dbReference type="NCBI Taxonomy" id="315576"/>
    <lineage>
        <taxon>Eukaryota</taxon>
        <taxon>Metazoa</taxon>
        <taxon>Ecdysozoa</taxon>
        <taxon>Arthropoda</taxon>
        <taxon>Hexapoda</taxon>
        <taxon>Insecta</taxon>
        <taxon>Pterygota</taxon>
        <taxon>Neoptera</taxon>
        <taxon>Endopterygota</taxon>
        <taxon>Diptera</taxon>
        <taxon>Nematocera</taxon>
        <taxon>Chironomoidea</taxon>
        <taxon>Chironomidae</taxon>
        <taxon>Chironominae</taxon>
        <taxon>Chironomus</taxon>
    </lineage>
</organism>
<protein>
    <submittedName>
        <fullName evidence="1">Uncharacterized protein</fullName>
    </submittedName>
</protein>
<evidence type="ECO:0000313" key="2">
    <source>
        <dbReference type="Proteomes" id="UP001153620"/>
    </source>
</evidence>